<gene>
    <name evidence="1" type="ORF">DKX38_011510</name>
</gene>
<sequence length="226" mass="26187">MQTEKLDTKSWCSKQYIQDILRHTEFIEDYLYGKKLHLPLLEQKPETMKDEEWISLNKQVLGLIRLTLTKKVAHNVIKERTIAGLMTTLSDMLRPSAPKRNCHFGPRQHGTGYLGLDFSSGLRRIALARCWMGWVDLNYRLGRNIMLCRHFLARIWMGKMDWDSTRTPLNPLEIPFIHGPLRNGLGMLEQQSPKLVQGLPRERTTCLPLVLEHSSIPLLPDEICCN</sequence>
<protein>
    <submittedName>
        <fullName evidence="1">Uncharacterized protein</fullName>
    </submittedName>
</protein>
<keyword evidence="2" id="KW-1185">Reference proteome</keyword>
<proteinExistence type="predicted"/>
<reference evidence="2" key="1">
    <citation type="journal article" date="2019" name="Gigascience">
        <title>De novo genome assembly of the endangered Acer yangbiense, a plant species with extremely small populations endemic to Yunnan Province, China.</title>
        <authorList>
            <person name="Yang J."/>
            <person name="Wariss H.M."/>
            <person name="Tao L."/>
            <person name="Zhang R."/>
            <person name="Yun Q."/>
            <person name="Hollingsworth P."/>
            <person name="Dao Z."/>
            <person name="Luo G."/>
            <person name="Guo H."/>
            <person name="Ma Y."/>
            <person name="Sun W."/>
        </authorList>
    </citation>
    <scope>NUCLEOTIDE SEQUENCE [LARGE SCALE GENOMIC DNA]</scope>
    <source>
        <strain evidence="2">cv. br00</strain>
    </source>
</reference>
<organism evidence="1 2">
    <name type="scientific">Salix brachista</name>
    <dbReference type="NCBI Taxonomy" id="2182728"/>
    <lineage>
        <taxon>Eukaryota</taxon>
        <taxon>Viridiplantae</taxon>
        <taxon>Streptophyta</taxon>
        <taxon>Embryophyta</taxon>
        <taxon>Tracheophyta</taxon>
        <taxon>Spermatophyta</taxon>
        <taxon>Magnoliopsida</taxon>
        <taxon>eudicotyledons</taxon>
        <taxon>Gunneridae</taxon>
        <taxon>Pentapetalae</taxon>
        <taxon>rosids</taxon>
        <taxon>fabids</taxon>
        <taxon>Malpighiales</taxon>
        <taxon>Salicaceae</taxon>
        <taxon>Saliceae</taxon>
        <taxon>Salix</taxon>
    </lineage>
</organism>
<dbReference type="Proteomes" id="UP000326939">
    <property type="component" value="Chromosome 7"/>
</dbReference>
<dbReference type="EMBL" id="VDCV01000007">
    <property type="protein sequence ID" value="KAB5548104.1"/>
    <property type="molecule type" value="Genomic_DNA"/>
</dbReference>
<evidence type="ECO:0000313" key="2">
    <source>
        <dbReference type="Proteomes" id="UP000326939"/>
    </source>
</evidence>
<comment type="caution">
    <text evidence="1">The sequence shown here is derived from an EMBL/GenBank/DDBJ whole genome shotgun (WGS) entry which is preliminary data.</text>
</comment>
<evidence type="ECO:0000313" key="1">
    <source>
        <dbReference type="EMBL" id="KAB5548104.1"/>
    </source>
</evidence>
<accession>A0A5N5LYW4</accession>
<name>A0A5N5LYW4_9ROSI</name>
<dbReference type="AlphaFoldDB" id="A0A5N5LYW4"/>